<dbReference type="Pfam" id="PF12949">
    <property type="entry name" value="HeH"/>
    <property type="match status" value="1"/>
</dbReference>
<feature type="region of interest" description="Disordered" evidence="7">
    <location>
        <begin position="294"/>
        <end position="331"/>
    </location>
</feature>
<feature type="compositionally biased region" description="Polar residues" evidence="7">
    <location>
        <begin position="191"/>
        <end position="203"/>
    </location>
</feature>
<keyword evidence="2" id="KW-0597">Phosphoprotein</keyword>
<feature type="domain" description="Man1/Src1-like C-terminal" evidence="8">
    <location>
        <begin position="377"/>
        <end position="776"/>
    </location>
</feature>
<dbReference type="InterPro" id="IPR025856">
    <property type="entry name" value="HeH/LEM_domain"/>
</dbReference>
<reference evidence="10" key="2">
    <citation type="submission" date="2020-11" db="EMBL/GenBank/DDBJ databases">
        <authorList>
            <consortium name="DOE Joint Genome Institute"/>
            <person name="Kuo A."/>
            <person name="Miyauchi S."/>
            <person name="Kiss E."/>
            <person name="Drula E."/>
            <person name="Kohler A."/>
            <person name="Sanchez-Garcia M."/>
            <person name="Andreopoulos B."/>
            <person name="Barry K.W."/>
            <person name="Bonito G."/>
            <person name="Buee M."/>
            <person name="Carver A."/>
            <person name="Chen C."/>
            <person name="Cichocki N."/>
            <person name="Clum A."/>
            <person name="Culley D."/>
            <person name="Crous P.W."/>
            <person name="Fauchery L."/>
            <person name="Girlanda M."/>
            <person name="Hayes R."/>
            <person name="Keri Z."/>
            <person name="Labutti K."/>
            <person name="Lipzen A."/>
            <person name="Lombard V."/>
            <person name="Magnuson J."/>
            <person name="Maillard F."/>
            <person name="Morin E."/>
            <person name="Murat C."/>
            <person name="Nolan M."/>
            <person name="Ohm R."/>
            <person name="Pangilinan J."/>
            <person name="Pereira M."/>
            <person name="Perotto S."/>
            <person name="Peter M."/>
            <person name="Riley R."/>
            <person name="Sitrit Y."/>
            <person name="Stielow B."/>
            <person name="Szollosi G."/>
            <person name="Zifcakova L."/>
            <person name="Stursova M."/>
            <person name="Spatafora J.W."/>
            <person name="Tedersoo L."/>
            <person name="Vaario L.-M."/>
            <person name="Yamada A."/>
            <person name="Yan M."/>
            <person name="Wang P."/>
            <person name="Xu J."/>
            <person name="Bruns T."/>
            <person name="Baldrian P."/>
            <person name="Vilgalys R."/>
            <person name="Henrissat B."/>
            <person name="Grigoriev I.V."/>
            <person name="Hibbett D."/>
            <person name="Nagy L.G."/>
            <person name="Martin F.M."/>
        </authorList>
    </citation>
    <scope>NUCLEOTIDE SEQUENCE</scope>
    <source>
        <strain evidence="10">UH-Tt-Lm1</strain>
    </source>
</reference>
<dbReference type="Gene3D" id="1.10.10.1180">
    <property type="entry name" value="MAN1, winged-helix domain"/>
    <property type="match status" value="1"/>
</dbReference>
<dbReference type="InterPro" id="IPR018996">
    <property type="entry name" value="Man1/Src1-like_C"/>
</dbReference>
<dbReference type="GO" id="GO:0034399">
    <property type="term" value="C:nuclear periphery"/>
    <property type="evidence" value="ECO:0007669"/>
    <property type="project" value="TreeGrafter"/>
</dbReference>
<dbReference type="AlphaFoldDB" id="A0A9P6HR80"/>
<evidence type="ECO:0000256" key="3">
    <source>
        <dbReference type="ARBA" id="ARBA00022692"/>
    </source>
</evidence>
<keyword evidence="4" id="KW-1133">Transmembrane helix</keyword>
<feature type="domain" description="HeH/LEM" evidence="9">
    <location>
        <begin position="22"/>
        <end position="56"/>
    </location>
</feature>
<evidence type="ECO:0000256" key="5">
    <source>
        <dbReference type="ARBA" id="ARBA00023136"/>
    </source>
</evidence>
<proteinExistence type="predicted"/>
<protein>
    <submittedName>
        <fullName evidence="10">Man1-Src1p-C-terminal domain-containing protein</fullName>
    </submittedName>
</protein>
<dbReference type="GO" id="GO:0005637">
    <property type="term" value="C:nuclear inner membrane"/>
    <property type="evidence" value="ECO:0007669"/>
    <property type="project" value="UniProtKB-SubCell"/>
</dbReference>
<evidence type="ECO:0000256" key="2">
    <source>
        <dbReference type="ARBA" id="ARBA00022553"/>
    </source>
</evidence>
<comment type="subcellular location">
    <subcellularLocation>
        <location evidence="1">Nucleus inner membrane</location>
    </subcellularLocation>
</comment>
<evidence type="ECO:0000313" key="11">
    <source>
        <dbReference type="Proteomes" id="UP000736335"/>
    </source>
</evidence>
<dbReference type="PANTHER" id="PTHR47808:SF2">
    <property type="entry name" value="LEM DOMAIN-CONTAINING PROTEIN 2"/>
    <property type="match status" value="1"/>
</dbReference>
<dbReference type="PANTHER" id="PTHR47808">
    <property type="entry name" value="INNER NUCLEAR MEMBRANE PROTEIN HEH2-RELATED"/>
    <property type="match status" value="1"/>
</dbReference>
<comment type="caution">
    <text evidence="10">The sequence shown here is derived from an EMBL/GenBank/DDBJ whole genome shotgun (WGS) entry which is preliminary data.</text>
</comment>
<keyword evidence="11" id="KW-1185">Reference proteome</keyword>
<evidence type="ECO:0000256" key="7">
    <source>
        <dbReference type="SAM" id="MobiDB-lite"/>
    </source>
</evidence>
<feature type="region of interest" description="Disordered" evidence="7">
    <location>
        <begin position="65"/>
        <end position="246"/>
    </location>
</feature>
<evidence type="ECO:0000256" key="6">
    <source>
        <dbReference type="ARBA" id="ARBA00023242"/>
    </source>
</evidence>
<evidence type="ECO:0000259" key="8">
    <source>
        <dbReference type="Pfam" id="PF09402"/>
    </source>
</evidence>
<keyword evidence="3" id="KW-0812">Transmembrane</keyword>
<dbReference type="CDD" id="cd12935">
    <property type="entry name" value="LEM_like"/>
    <property type="match status" value="1"/>
</dbReference>
<dbReference type="InterPro" id="IPR041885">
    <property type="entry name" value="MAN1_winged_helix_dom"/>
</dbReference>
<keyword evidence="5" id="KW-0472">Membrane</keyword>
<dbReference type="Proteomes" id="UP000736335">
    <property type="component" value="Unassembled WGS sequence"/>
</dbReference>
<dbReference type="Pfam" id="PF09402">
    <property type="entry name" value="MSC"/>
    <property type="match status" value="1"/>
</dbReference>
<name>A0A9P6HR80_9AGAM</name>
<dbReference type="EMBL" id="WIUZ02000001">
    <property type="protein sequence ID" value="KAF9792382.1"/>
    <property type="molecule type" value="Genomic_DNA"/>
</dbReference>
<evidence type="ECO:0000256" key="4">
    <source>
        <dbReference type="ARBA" id="ARBA00022989"/>
    </source>
</evidence>
<keyword evidence="6" id="KW-0539">Nucleus</keyword>
<gene>
    <name evidence="10" type="ORF">BJ322DRAFT_1115928</name>
</gene>
<dbReference type="GO" id="GO:0003682">
    <property type="term" value="F:chromatin binding"/>
    <property type="evidence" value="ECO:0007669"/>
    <property type="project" value="InterPro"/>
</dbReference>
<dbReference type="OrthoDB" id="5376590at2759"/>
<evidence type="ECO:0000256" key="1">
    <source>
        <dbReference type="ARBA" id="ARBA00004540"/>
    </source>
</evidence>
<organism evidence="10 11">
    <name type="scientific">Thelephora terrestris</name>
    <dbReference type="NCBI Taxonomy" id="56493"/>
    <lineage>
        <taxon>Eukaryota</taxon>
        <taxon>Fungi</taxon>
        <taxon>Dikarya</taxon>
        <taxon>Basidiomycota</taxon>
        <taxon>Agaricomycotina</taxon>
        <taxon>Agaricomycetes</taxon>
        <taxon>Thelephorales</taxon>
        <taxon>Thelephoraceae</taxon>
        <taxon>Thelephora</taxon>
    </lineage>
</organism>
<dbReference type="GO" id="GO:0071763">
    <property type="term" value="P:nuclear membrane organization"/>
    <property type="evidence" value="ECO:0007669"/>
    <property type="project" value="TreeGrafter"/>
</dbReference>
<dbReference type="GO" id="GO:0005783">
    <property type="term" value="C:endoplasmic reticulum"/>
    <property type="evidence" value="ECO:0007669"/>
    <property type="project" value="TreeGrafter"/>
</dbReference>
<evidence type="ECO:0000313" key="10">
    <source>
        <dbReference type="EMBL" id="KAF9792382.1"/>
    </source>
</evidence>
<dbReference type="InterPro" id="IPR044780">
    <property type="entry name" value="Heh2/Src1"/>
</dbReference>
<reference evidence="10" key="1">
    <citation type="journal article" date="2020" name="Nat. Commun.">
        <title>Large-scale genome sequencing of mycorrhizal fungi provides insights into the early evolution of symbiotic traits.</title>
        <authorList>
            <person name="Miyauchi S."/>
            <person name="Kiss E."/>
            <person name="Kuo A."/>
            <person name="Drula E."/>
            <person name="Kohler A."/>
            <person name="Sanchez-Garcia M."/>
            <person name="Morin E."/>
            <person name="Andreopoulos B."/>
            <person name="Barry K.W."/>
            <person name="Bonito G."/>
            <person name="Buee M."/>
            <person name="Carver A."/>
            <person name="Chen C."/>
            <person name="Cichocki N."/>
            <person name="Clum A."/>
            <person name="Culley D."/>
            <person name="Crous P.W."/>
            <person name="Fauchery L."/>
            <person name="Girlanda M."/>
            <person name="Hayes R.D."/>
            <person name="Keri Z."/>
            <person name="LaButti K."/>
            <person name="Lipzen A."/>
            <person name="Lombard V."/>
            <person name="Magnuson J."/>
            <person name="Maillard F."/>
            <person name="Murat C."/>
            <person name="Nolan M."/>
            <person name="Ohm R.A."/>
            <person name="Pangilinan J."/>
            <person name="Pereira M.F."/>
            <person name="Perotto S."/>
            <person name="Peter M."/>
            <person name="Pfister S."/>
            <person name="Riley R."/>
            <person name="Sitrit Y."/>
            <person name="Stielow J.B."/>
            <person name="Szollosi G."/>
            <person name="Zifcakova L."/>
            <person name="Stursova M."/>
            <person name="Spatafora J.W."/>
            <person name="Tedersoo L."/>
            <person name="Vaario L.M."/>
            <person name="Yamada A."/>
            <person name="Yan M."/>
            <person name="Wang P."/>
            <person name="Xu J."/>
            <person name="Bruns T."/>
            <person name="Baldrian P."/>
            <person name="Vilgalys R."/>
            <person name="Dunand C."/>
            <person name="Henrissat B."/>
            <person name="Grigoriev I.V."/>
            <person name="Hibbett D."/>
            <person name="Nagy L.G."/>
            <person name="Martin F.M."/>
        </authorList>
    </citation>
    <scope>NUCLEOTIDE SEQUENCE</scope>
    <source>
        <strain evidence="10">UH-Tt-Lm1</strain>
    </source>
</reference>
<evidence type="ECO:0000259" key="9">
    <source>
        <dbReference type="Pfam" id="PF12949"/>
    </source>
</evidence>
<accession>A0A9P6HR80</accession>
<sequence>MSRLTSAQVIALGEYLQPDFEPATLTVPQLLGVFGYHNIRYPSPYTKAKLVQTFNQEIKPNASKFRREKLKKENSQASDDGIVDGVTGLPLTSSKQPAQLRRSSRHVSRSKSEDQSPPRPDPPKRRRSSAQPRLTGHTKVDASRPQQTIIEESESEQEQPPMRKVVRTRKASDAKTRRVSQWEDSGWEDNNIFQSGAESSSPLRPSPAKPRTRRTSAKPPSSSRISKKSASEPPQPPLQPSTSRSTVFDTMPESAFEPDIPVSPRVTRAARTSLIHQQEAEEQQFKPASYTIKGEESEVEEQPNPTEQSPEEFPSPAQGSVQLSSDVPEDVQELQRSVPAVPRRVAQGADALVVATKSKHKRPGLNLFVRFIGLVAIGLVSTFGYDYKVKSASIGFCDTGKNTSSALVAARERHAAMKECNFEHRPKLWADDREDNPDCPLPIFSPDSCTPCPGHSTCTQHTVTCDTGYLIRPHPLLSFLPRPSTATSMSWSFPEQWEPDYPSDYVWKAIGMAVSGLPGFGPVAFPPRCVEDPKRKRHIGALGKAIETLLAQERGRKLCSGMRPKEVKVDGEDVQLIEARTWGVSLDNLKGLLREKTAPHLLETFDDTFNEAVQQLVQWGSVILGEDSNGSRYLAHETPNMTWDCVLTVKARETWSQHQRTVFLLITSFVAYLFNRSRRARKQIENRRVAELVEVVLDILRNREMQHHTDPVLAPTAYVSSLGLRDQVMHGESLYPARKERLWERVESIVEGNVNVRTNIEEVSGGHETRVWQWVGGA</sequence>